<reference evidence="2" key="1">
    <citation type="journal article" date="2014" name="Stand. Genomic Sci.">
        <title>Genome sequence of the exopolysaccharide-producing Salipiger mucosus type strain (DSM 16094(T)), a moderately halophilic member of the Roseobacter clade.</title>
        <authorList>
            <person name="Riedel T."/>
            <person name="Spring S."/>
            <person name="Fiebig A."/>
            <person name="Petersen J."/>
            <person name="Kyrpides N.C."/>
            <person name="Goker M."/>
            <person name="Klenk H.P."/>
        </authorList>
    </citation>
    <scope>NUCLEOTIDE SEQUENCE [LARGE SCALE GENOMIC DNA]</scope>
    <source>
        <strain evidence="2">DSM 16094</strain>
    </source>
</reference>
<comment type="caution">
    <text evidence="1">The sequence shown here is derived from an EMBL/GenBank/DDBJ whole genome shotgun (WGS) entry which is preliminary data.</text>
</comment>
<dbReference type="HOGENOM" id="CLU_2976670_0_0_5"/>
<name>S9Q9M3_9RHOB</name>
<accession>S9Q9M3</accession>
<organism evidence="1 2">
    <name type="scientific">Salipiger mucosus DSM 16094</name>
    <dbReference type="NCBI Taxonomy" id="1123237"/>
    <lineage>
        <taxon>Bacteria</taxon>
        <taxon>Pseudomonadati</taxon>
        <taxon>Pseudomonadota</taxon>
        <taxon>Alphaproteobacteria</taxon>
        <taxon>Rhodobacterales</taxon>
        <taxon>Roseobacteraceae</taxon>
        <taxon>Salipiger</taxon>
    </lineage>
</organism>
<dbReference type="Proteomes" id="UP000015347">
    <property type="component" value="Unassembled WGS sequence"/>
</dbReference>
<proteinExistence type="predicted"/>
<dbReference type="STRING" id="1123237.Salmuc_00509"/>
<gene>
    <name evidence="1" type="ORF">Salmuc_00509</name>
</gene>
<keyword evidence="2" id="KW-1185">Reference proteome</keyword>
<dbReference type="RefSeq" id="WP_020039391.1">
    <property type="nucleotide sequence ID" value="NZ_KE557282.1"/>
</dbReference>
<sequence>MELLLGIGIVLLAVGGLCAGLLLTGRPPRTACDGIACVGGGRCDACPKRAAARERSDD</sequence>
<evidence type="ECO:0000313" key="1">
    <source>
        <dbReference type="EMBL" id="EPX76677.1"/>
    </source>
</evidence>
<protein>
    <submittedName>
        <fullName evidence="1">Uncharacterized protein</fullName>
    </submittedName>
</protein>
<dbReference type="AlphaFoldDB" id="S9Q9M3"/>
<evidence type="ECO:0000313" key="2">
    <source>
        <dbReference type="Proteomes" id="UP000015347"/>
    </source>
</evidence>
<dbReference type="EMBL" id="APVH01000046">
    <property type="protein sequence ID" value="EPX76677.1"/>
    <property type="molecule type" value="Genomic_DNA"/>
</dbReference>